<comment type="pathway">
    <text evidence="2">Siderophore biosynthesis.</text>
</comment>
<evidence type="ECO:0000256" key="1">
    <source>
        <dbReference type="ARBA" id="ARBA00001974"/>
    </source>
</evidence>
<dbReference type="PANTHER" id="PTHR42802:SF1">
    <property type="entry name" value="L-ORNITHINE N(5)-MONOOXYGENASE"/>
    <property type="match status" value="1"/>
</dbReference>
<dbReference type="InterPro" id="IPR036188">
    <property type="entry name" value="FAD/NAD-bd_sf"/>
</dbReference>
<evidence type="ECO:0000313" key="8">
    <source>
        <dbReference type="EMBL" id="GGC88926.1"/>
    </source>
</evidence>
<sequence length="436" mass="47486">MTSEPLDLAGVGIGPFNLSLAAQLDAIDGVDARFFDQQPGFDWHPGMMLPDVTLQTSFLKDLVTATNPTSPWSFLAYLVAHKRFYDFLNAEFAAIPRQEFARYLGWVAARLPSLQFATPIDDITFDGREFVLASQGSRIRARNVALGVGLQPALPAFAAKLTGHDHFHSSRTAFEIDRTAGKRVAVIGGGQSGAEIVLHLLGRGASAPAHIDWISMRPNYQPLDETPFTNELFTPQYMQSFHNLPEARRASVVERDKLAGDGVSAATLSAIYRRLYTLQHIENAAVTTALLPHREVLDVDQSGRGVRLIMRNGLDGRMEFAQADMIVLATGYSFRLPECLAPLAGRLALDSSGRLRLDADFAVHWDGPKSNRIFALNAGLISHGIAEPQLSLMAWRSAVIANAVAGRPHFDVDMPPGFVEWSAGAGEHSAPSTMST</sequence>
<reference evidence="8" key="2">
    <citation type="submission" date="2020-09" db="EMBL/GenBank/DDBJ databases">
        <authorList>
            <person name="Sun Q."/>
            <person name="Zhou Y."/>
        </authorList>
    </citation>
    <scope>NUCLEOTIDE SEQUENCE</scope>
    <source>
        <strain evidence="8">CGMCC 1.12919</strain>
    </source>
</reference>
<keyword evidence="6" id="KW-0521">NADP</keyword>
<keyword evidence="7" id="KW-0560">Oxidoreductase</keyword>
<evidence type="ECO:0000256" key="6">
    <source>
        <dbReference type="ARBA" id="ARBA00022857"/>
    </source>
</evidence>
<proteinExistence type="inferred from homology"/>
<reference evidence="8" key="1">
    <citation type="journal article" date="2014" name="Int. J. Syst. Evol. Microbiol.">
        <title>Complete genome sequence of Corynebacterium casei LMG S-19264T (=DSM 44701T), isolated from a smear-ripened cheese.</title>
        <authorList>
            <consortium name="US DOE Joint Genome Institute (JGI-PGF)"/>
            <person name="Walter F."/>
            <person name="Albersmeier A."/>
            <person name="Kalinowski J."/>
            <person name="Ruckert C."/>
        </authorList>
    </citation>
    <scope>NUCLEOTIDE SEQUENCE</scope>
    <source>
        <strain evidence="8">CGMCC 1.12919</strain>
    </source>
</reference>
<protein>
    <submittedName>
        <fullName evidence="8">Lysine 6-monooxygenase</fullName>
    </submittedName>
</protein>
<evidence type="ECO:0000256" key="5">
    <source>
        <dbReference type="ARBA" id="ARBA00022827"/>
    </source>
</evidence>
<dbReference type="GO" id="GO:0016491">
    <property type="term" value="F:oxidoreductase activity"/>
    <property type="evidence" value="ECO:0007669"/>
    <property type="project" value="UniProtKB-KW"/>
</dbReference>
<evidence type="ECO:0000256" key="4">
    <source>
        <dbReference type="ARBA" id="ARBA00022630"/>
    </source>
</evidence>
<gene>
    <name evidence="8" type="primary">iucD</name>
    <name evidence="8" type="ORF">GCM10010994_53550</name>
</gene>
<dbReference type="Proteomes" id="UP000637002">
    <property type="component" value="Unassembled WGS sequence"/>
</dbReference>
<comment type="cofactor">
    <cofactor evidence="1">
        <name>FAD</name>
        <dbReference type="ChEBI" id="CHEBI:57692"/>
    </cofactor>
</comment>
<keyword evidence="4" id="KW-0285">Flavoprotein</keyword>
<dbReference type="EMBL" id="BMGG01000011">
    <property type="protein sequence ID" value="GGC88926.1"/>
    <property type="molecule type" value="Genomic_DNA"/>
</dbReference>
<name>A0A916XP31_9HYPH</name>
<keyword evidence="9" id="KW-1185">Reference proteome</keyword>
<keyword evidence="5" id="KW-0274">FAD</keyword>
<evidence type="ECO:0000256" key="7">
    <source>
        <dbReference type="ARBA" id="ARBA00023002"/>
    </source>
</evidence>
<dbReference type="SUPFAM" id="SSF51905">
    <property type="entry name" value="FAD/NAD(P)-binding domain"/>
    <property type="match status" value="2"/>
</dbReference>
<evidence type="ECO:0000313" key="9">
    <source>
        <dbReference type="Proteomes" id="UP000637002"/>
    </source>
</evidence>
<dbReference type="RefSeq" id="WP_188612246.1">
    <property type="nucleotide sequence ID" value="NZ_BMGG01000011.1"/>
</dbReference>
<organism evidence="8 9">
    <name type="scientific">Chelatococcus reniformis</name>
    <dbReference type="NCBI Taxonomy" id="1494448"/>
    <lineage>
        <taxon>Bacteria</taxon>
        <taxon>Pseudomonadati</taxon>
        <taxon>Pseudomonadota</taxon>
        <taxon>Alphaproteobacteria</taxon>
        <taxon>Hyphomicrobiales</taxon>
        <taxon>Chelatococcaceae</taxon>
        <taxon>Chelatococcus</taxon>
    </lineage>
</organism>
<dbReference type="AlphaFoldDB" id="A0A916XP31"/>
<evidence type="ECO:0000256" key="2">
    <source>
        <dbReference type="ARBA" id="ARBA00004924"/>
    </source>
</evidence>
<evidence type="ECO:0000256" key="3">
    <source>
        <dbReference type="ARBA" id="ARBA00007588"/>
    </source>
</evidence>
<accession>A0A916XP31</accession>
<comment type="caution">
    <text evidence="8">The sequence shown here is derived from an EMBL/GenBank/DDBJ whole genome shotgun (WGS) entry which is preliminary data.</text>
</comment>
<dbReference type="Pfam" id="PF13434">
    <property type="entry name" value="Lys_Orn_oxgnase"/>
    <property type="match status" value="1"/>
</dbReference>
<dbReference type="InterPro" id="IPR025700">
    <property type="entry name" value="Lys/Orn_oxygenase"/>
</dbReference>
<dbReference type="PANTHER" id="PTHR42802">
    <property type="entry name" value="MONOOXYGENASE"/>
    <property type="match status" value="1"/>
</dbReference>
<comment type="similarity">
    <text evidence="3">Belongs to the lysine N(6)-hydroxylase/L-ornithine N(5)-oxygenase family.</text>
</comment>
<dbReference type="Gene3D" id="3.50.50.60">
    <property type="entry name" value="FAD/NAD(P)-binding domain"/>
    <property type="match status" value="1"/>
</dbReference>